<evidence type="ECO:0000313" key="2">
    <source>
        <dbReference type="Proteomes" id="UP000006729"/>
    </source>
</evidence>
<dbReference type="InParanoid" id="A0A2K1XD05"/>
<protein>
    <submittedName>
        <fullName evidence="1">Uncharacterized protein</fullName>
    </submittedName>
</protein>
<accession>A0A2K1XD05</accession>
<dbReference type="Proteomes" id="UP000006729">
    <property type="component" value="Chromosome 16"/>
</dbReference>
<organism evidence="1 2">
    <name type="scientific">Populus trichocarpa</name>
    <name type="common">Western balsam poplar</name>
    <name type="synonym">Populus balsamifera subsp. trichocarpa</name>
    <dbReference type="NCBI Taxonomy" id="3694"/>
    <lineage>
        <taxon>Eukaryota</taxon>
        <taxon>Viridiplantae</taxon>
        <taxon>Streptophyta</taxon>
        <taxon>Embryophyta</taxon>
        <taxon>Tracheophyta</taxon>
        <taxon>Spermatophyta</taxon>
        <taxon>Magnoliopsida</taxon>
        <taxon>eudicotyledons</taxon>
        <taxon>Gunneridae</taxon>
        <taxon>Pentapetalae</taxon>
        <taxon>rosids</taxon>
        <taxon>fabids</taxon>
        <taxon>Malpighiales</taxon>
        <taxon>Salicaceae</taxon>
        <taxon>Saliceae</taxon>
        <taxon>Populus</taxon>
    </lineage>
</organism>
<name>A0A2K1XD05_POPTR</name>
<proteinExistence type="predicted"/>
<sequence length="116" mass="13370">MVFGRLTCWLLGKMCSVNQDCWLCILRRMGEAFSSTKRTVSLSLTKHKHKQPFVDIDIYVRTPQVKSKVQMITVCTSNIFPQNDLARGSFPYNRKNKTIISLKSQEIINSQKVTQD</sequence>
<keyword evidence="2" id="KW-1185">Reference proteome</keyword>
<dbReference type="EMBL" id="CM009305">
    <property type="protein sequence ID" value="PNS98667.1"/>
    <property type="molecule type" value="Genomic_DNA"/>
</dbReference>
<evidence type="ECO:0000313" key="1">
    <source>
        <dbReference type="EMBL" id="PNS98667.1"/>
    </source>
</evidence>
<gene>
    <name evidence="1" type="ORF">POPTR_016G090200</name>
</gene>
<reference evidence="1 2" key="1">
    <citation type="journal article" date="2006" name="Science">
        <title>The genome of black cottonwood, Populus trichocarpa (Torr. &amp; Gray).</title>
        <authorList>
            <person name="Tuskan G.A."/>
            <person name="Difazio S."/>
            <person name="Jansson S."/>
            <person name="Bohlmann J."/>
            <person name="Grigoriev I."/>
            <person name="Hellsten U."/>
            <person name="Putnam N."/>
            <person name="Ralph S."/>
            <person name="Rombauts S."/>
            <person name="Salamov A."/>
            <person name="Schein J."/>
            <person name="Sterck L."/>
            <person name="Aerts A."/>
            <person name="Bhalerao R.R."/>
            <person name="Bhalerao R.P."/>
            <person name="Blaudez D."/>
            <person name="Boerjan W."/>
            <person name="Brun A."/>
            <person name="Brunner A."/>
            <person name="Busov V."/>
            <person name="Campbell M."/>
            <person name="Carlson J."/>
            <person name="Chalot M."/>
            <person name="Chapman J."/>
            <person name="Chen G.L."/>
            <person name="Cooper D."/>
            <person name="Coutinho P.M."/>
            <person name="Couturier J."/>
            <person name="Covert S."/>
            <person name="Cronk Q."/>
            <person name="Cunningham R."/>
            <person name="Davis J."/>
            <person name="Degroeve S."/>
            <person name="Dejardin A."/>
            <person name="Depamphilis C."/>
            <person name="Detter J."/>
            <person name="Dirks B."/>
            <person name="Dubchak I."/>
            <person name="Duplessis S."/>
            <person name="Ehlting J."/>
            <person name="Ellis B."/>
            <person name="Gendler K."/>
            <person name="Goodstein D."/>
            <person name="Gribskov M."/>
            <person name="Grimwood J."/>
            <person name="Groover A."/>
            <person name="Gunter L."/>
            <person name="Hamberger B."/>
            <person name="Heinze B."/>
            <person name="Helariutta Y."/>
            <person name="Henrissat B."/>
            <person name="Holligan D."/>
            <person name="Holt R."/>
            <person name="Huang W."/>
            <person name="Islam-Faridi N."/>
            <person name="Jones S."/>
            <person name="Jones-Rhoades M."/>
            <person name="Jorgensen R."/>
            <person name="Joshi C."/>
            <person name="Kangasjarvi J."/>
            <person name="Karlsson J."/>
            <person name="Kelleher C."/>
            <person name="Kirkpatrick R."/>
            <person name="Kirst M."/>
            <person name="Kohler A."/>
            <person name="Kalluri U."/>
            <person name="Larimer F."/>
            <person name="Leebens-Mack J."/>
            <person name="Leple J.C."/>
            <person name="Locascio P."/>
            <person name="Lou Y."/>
            <person name="Lucas S."/>
            <person name="Martin F."/>
            <person name="Montanini B."/>
            <person name="Napoli C."/>
            <person name="Nelson D.R."/>
            <person name="Nelson C."/>
            <person name="Nieminen K."/>
            <person name="Nilsson O."/>
            <person name="Pereda V."/>
            <person name="Peter G."/>
            <person name="Philippe R."/>
            <person name="Pilate G."/>
            <person name="Poliakov A."/>
            <person name="Razumovskaya J."/>
            <person name="Richardson P."/>
            <person name="Rinaldi C."/>
            <person name="Ritland K."/>
            <person name="Rouze P."/>
            <person name="Ryaboy D."/>
            <person name="Schmutz J."/>
            <person name="Schrader J."/>
            <person name="Segerman B."/>
            <person name="Shin H."/>
            <person name="Siddiqui A."/>
            <person name="Sterky F."/>
            <person name="Terry A."/>
            <person name="Tsai C.J."/>
            <person name="Uberbacher E."/>
            <person name="Unneberg P."/>
            <person name="Vahala J."/>
            <person name="Wall K."/>
            <person name="Wessler S."/>
            <person name="Yang G."/>
            <person name="Yin T."/>
            <person name="Douglas C."/>
            <person name="Marra M."/>
            <person name="Sandberg G."/>
            <person name="Van de Peer Y."/>
            <person name="Rokhsar D."/>
        </authorList>
    </citation>
    <scope>NUCLEOTIDE SEQUENCE [LARGE SCALE GENOMIC DNA]</scope>
    <source>
        <strain evidence="2">cv. Nisqually</strain>
    </source>
</reference>
<dbReference type="AlphaFoldDB" id="A0A2K1XD05"/>